<dbReference type="Proteomes" id="UP001521150">
    <property type="component" value="Unassembled WGS sequence"/>
</dbReference>
<gene>
    <name evidence="1" type="ORF">LWC34_01705</name>
</gene>
<evidence type="ECO:0000313" key="2">
    <source>
        <dbReference type="Proteomes" id="UP001521150"/>
    </source>
</evidence>
<organism evidence="1 2">
    <name type="scientific">Kibdelosporangium philippinense</name>
    <dbReference type="NCBI Taxonomy" id="211113"/>
    <lineage>
        <taxon>Bacteria</taxon>
        <taxon>Bacillati</taxon>
        <taxon>Actinomycetota</taxon>
        <taxon>Actinomycetes</taxon>
        <taxon>Pseudonocardiales</taxon>
        <taxon>Pseudonocardiaceae</taxon>
        <taxon>Kibdelosporangium</taxon>
    </lineage>
</organism>
<accession>A0ABS8Z276</accession>
<dbReference type="RefSeq" id="WP_233722627.1">
    <property type="nucleotide sequence ID" value="NZ_JAJVCN010000001.1"/>
</dbReference>
<reference evidence="1 2" key="1">
    <citation type="submission" date="2021-12" db="EMBL/GenBank/DDBJ databases">
        <title>Genome sequence of Kibdelosporangium philippinense ATCC 49844.</title>
        <authorList>
            <person name="Fedorov E.A."/>
            <person name="Omeragic M."/>
            <person name="Shalygina K.F."/>
            <person name="Maclea K.S."/>
        </authorList>
    </citation>
    <scope>NUCLEOTIDE SEQUENCE [LARGE SCALE GENOMIC DNA]</scope>
    <source>
        <strain evidence="1 2">ATCC 49844</strain>
    </source>
</reference>
<evidence type="ECO:0000313" key="1">
    <source>
        <dbReference type="EMBL" id="MCE7001562.1"/>
    </source>
</evidence>
<dbReference type="EMBL" id="JAJVCN010000001">
    <property type="protein sequence ID" value="MCE7001562.1"/>
    <property type="molecule type" value="Genomic_DNA"/>
</dbReference>
<sequence length="153" mass="18140">MNVTALWVRTAWTKKSRGAEAATRRNAAPVTFPMPSAGIHEVRMAEWNDYKPQWHAVELSKDELTLTEEDSGRLRIHLIDDKWGMPHRRRRHPAVRIAPGEWIRWQINYRFLHFSINNWWYRLDTLNLAYGNHDTNVFLGTPTRFIDERASLF</sequence>
<comment type="caution">
    <text evidence="1">The sequence shown here is derived from an EMBL/GenBank/DDBJ whole genome shotgun (WGS) entry which is preliminary data.</text>
</comment>
<keyword evidence="2" id="KW-1185">Reference proteome</keyword>
<protein>
    <submittedName>
        <fullName evidence="1">Uncharacterized protein</fullName>
    </submittedName>
</protein>
<name>A0ABS8Z276_9PSEU</name>
<proteinExistence type="predicted"/>